<proteinExistence type="predicted"/>
<organism evidence="1">
    <name type="scientific">bioreactor metagenome</name>
    <dbReference type="NCBI Taxonomy" id="1076179"/>
    <lineage>
        <taxon>unclassified sequences</taxon>
        <taxon>metagenomes</taxon>
        <taxon>ecological metagenomes</taxon>
    </lineage>
</organism>
<dbReference type="AntiFam" id="ANF00095">
    <property type="entry name" value="Shadow ORF (opposite ABC transporters)"/>
</dbReference>
<reference evidence="1" key="1">
    <citation type="submission" date="2019-08" db="EMBL/GenBank/DDBJ databases">
        <authorList>
            <person name="Kucharzyk K."/>
            <person name="Murdoch R.W."/>
            <person name="Higgins S."/>
            <person name="Loffler F."/>
        </authorList>
    </citation>
    <scope>NUCLEOTIDE SEQUENCE</scope>
</reference>
<comment type="caution">
    <text evidence="1">The sequence shown here is derived from an EMBL/GenBank/DDBJ whole genome shotgun (WGS) entry which is preliminary data.</text>
</comment>
<dbReference type="EMBL" id="VSSQ01091655">
    <property type="protein sequence ID" value="MPN37158.1"/>
    <property type="molecule type" value="Genomic_DNA"/>
</dbReference>
<sequence>MGDHHQGMAAAFEVHQSRQHLDDTLVVQVGEWFVQHQQCRIHRQNASDGQPAFFPARQGVRSTFQQRLEFEGMDHLMQLLLSLIGRKAQVFQTE</sequence>
<gene>
    <name evidence="1" type="ORF">SDC9_184674</name>
</gene>
<evidence type="ECO:0000313" key="1">
    <source>
        <dbReference type="EMBL" id="MPN37158.1"/>
    </source>
</evidence>
<dbReference type="AlphaFoldDB" id="A0A645HDP3"/>
<name>A0A645HDP3_9ZZZZ</name>
<protein>
    <submittedName>
        <fullName evidence="1">Uncharacterized protein</fullName>
    </submittedName>
</protein>
<dbReference type="AntiFam" id="ANF00142">
    <property type="entry name" value="Shadow ORF (opposite yadG)"/>
</dbReference>
<accession>A0A645HDP3</accession>